<name>A0ABS9KTE0_9BACT</name>
<dbReference type="InterPro" id="IPR026444">
    <property type="entry name" value="Secre_tail"/>
</dbReference>
<feature type="domain" description="Secretion system C-terminal sorting" evidence="2">
    <location>
        <begin position="93"/>
        <end position="162"/>
    </location>
</feature>
<comment type="caution">
    <text evidence="3">The sequence shown here is derived from an EMBL/GenBank/DDBJ whole genome shotgun (WGS) entry which is preliminary data.</text>
</comment>
<dbReference type="RefSeq" id="WP_237873526.1">
    <property type="nucleotide sequence ID" value="NZ_JAKLTR010000009.1"/>
</dbReference>
<organism evidence="3 4">
    <name type="scientific">Terrimonas ginsenosidimutans</name>
    <dbReference type="NCBI Taxonomy" id="2908004"/>
    <lineage>
        <taxon>Bacteria</taxon>
        <taxon>Pseudomonadati</taxon>
        <taxon>Bacteroidota</taxon>
        <taxon>Chitinophagia</taxon>
        <taxon>Chitinophagales</taxon>
        <taxon>Chitinophagaceae</taxon>
        <taxon>Terrimonas</taxon>
    </lineage>
</organism>
<feature type="chain" id="PRO_5047410197" evidence="1">
    <location>
        <begin position="21"/>
        <end position="175"/>
    </location>
</feature>
<accession>A0ABS9KTE0</accession>
<gene>
    <name evidence="3" type="ORF">LZZ85_14970</name>
</gene>
<evidence type="ECO:0000313" key="3">
    <source>
        <dbReference type="EMBL" id="MCG2615601.1"/>
    </source>
</evidence>
<dbReference type="Pfam" id="PF18962">
    <property type="entry name" value="Por_Secre_tail"/>
    <property type="match status" value="1"/>
</dbReference>
<dbReference type="EMBL" id="JAKLTR010000009">
    <property type="protein sequence ID" value="MCG2615601.1"/>
    <property type="molecule type" value="Genomic_DNA"/>
</dbReference>
<evidence type="ECO:0000259" key="2">
    <source>
        <dbReference type="Pfam" id="PF18962"/>
    </source>
</evidence>
<proteinExistence type="predicted"/>
<feature type="signal peptide" evidence="1">
    <location>
        <begin position="1"/>
        <end position="20"/>
    </location>
</feature>
<keyword evidence="4" id="KW-1185">Reference proteome</keyword>
<keyword evidence="1" id="KW-0732">Signal</keyword>
<reference evidence="3" key="1">
    <citation type="submission" date="2022-01" db="EMBL/GenBank/DDBJ databases">
        <authorList>
            <person name="Jo J.-H."/>
            <person name="Im W.-T."/>
        </authorList>
    </citation>
    <scope>NUCLEOTIDE SEQUENCE</scope>
    <source>
        <strain evidence="3">NA20</strain>
    </source>
</reference>
<evidence type="ECO:0000256" key="1">
    <source>
        <dbReference type="SAM" id="SignalP"/>
    </source>
</evidence>
<protein>
    <submittedName>
        <fullName evidence="3">T9SS type A sorting domain-containing protein</fullName>
    </submittedName>
</protein>
<dbReference type="Gene3D" id="2.60.120.380">
    <property type="match status" value="1"/>
</dbReference>
<evidence type="ECO:0000313" key="4">
    <source>
        <dbReference type="Proteomes" id="UP001165367"/>
    </source>
</evidence>
<dbReference type="Proteomes" id="UP001165367">
    <property type="component" value="Unassembled WGS sequence"/>
</dbReference>
<sequence length="175" mass="19452">MRRSLLSAMAILCAISYSFAQSVAPSTVNTAGGTYDNPGSYYRFEWSFGDMLLIYSFSTPDSAFTVTQGVLQPCTEKVAGAGSSSFESGDYSLFPNPTTGKFELNFFIRESGKMYLRLVDATGKVLDRRSYNYNGCCSIEQFDLTNHPPGLYYVIAELQNDKKRYSGFKVMKLGK</sequence>